<reference evidence="1" key="2">
    <citation type="journal article" date="2015" name="Data Brief">
        <title>Shoot transcriptome of the giant reed, Arundo donax.</title>
        <authorList>
            <person name="Barrero R.A."/>
            <person name="Guerrero F.D."/>
            <person name="Moolhuijzen P."/>
            <person name="Goolsby J.A."/>
            <person name="Tidwell J."/>
            <person name="Bellgard S.E."/>
            <person name="Bellgard M.I."/>
        </authorList>
    </citation>
    <scope>NUCLEOTIDE SEQUENCE</scope>
    <source>
        <tissue evidence="1">Shoot tissue taken approximately 20 cm above the soil surface</tissue>
    </source>
</reference>
<sequence>MQFLTWKLEAVLSG</sequence>
<reference evidence="1" key="1">
    <citation type="submission" date="2014-09" db="EMBL/GenBank/DDBJ databases">
        <authorList>
            <person name="Magalhaes I.L.F."/>
            <person name="Oliveira U."/>
            <person name="Santos F.R."/>
            <person name="Vidigal T.H.D.A."/>
            <person name="Brescovit A.D."/>
            <person name="Santos A.J."/>
        </authorList>
    </citation>
    <scope>NUCLEOTIDE SEQUENCE</scope>
    <source>
        <tissue evidence="1">Shoot tissue taken approximately 20 cm above the soil surface</tissue>
    </source>
</reference>
<name>A0A0A8ZE85_ARUDO</name>
<protein>
    <submittedName>
        <fullName evidence="1">Uncharacterized protein</fullName>
    </submittedName>
</protein>
<evidence type="ECO:0000313" key="1">
    <source>
        <dbReference type="EMBL" id="JAD37714.1"/>
    </source>
</evidence>
<proteinExistence type="predicted"/>
<dbReference type="EMBL" id="GBRH01260181">
    <property type="protein sequence ID" value="JAD37714.1"/>
    <property type="molecule type" value="Transcribed_RNA"/>
</dbReference>
<organism evidence="1">
    <name type="scientific">Arundo donax</name>
    <name type="common">Giant reed</name>
    <name type="synonym">Donax arundinaceus</name>
    <dbReference type="NCBI Taxonomy" id="35708"/>
    <lineage>
        <taxon>Eukaryota</taxon>
        <taxon>Viridiplantae</taxon>
        <taxon>Streptophyta</taxon>
        <taxon>Embryophyta</taxon>
        <taxon>Tracheophyta</taxon>
        <taxon>Spermatophyta</taxon>
        <taxon>Magnoliopsida</taxon>
        <taxon>Liliopsida</taxon>
        <taxon>Poales</taxon>
        <taxon>Poaceae</taxon>
        <taxon>PACMAD clade</taxon>
        <taxon>Arundinoideae</taxon>
        <taxon>Arundineae</taxon>
        <taxon>Arundo</taxon>
    </lineage>
</organism>
<accession>A0A0A8ZE85</accession>